<accession>Q235C8</accession>
<feature type="region of interest" description="Disordered" evidence="2">
    <location>
        <begin position="182"/>
        <end position="208"/>
    </location>
</feature>
<organism evidence="4 5">
    <name type="scientific">Tetrahymena thermophila (strain SB210)</name>
    <dbReference type="NCBI Taxonomy" id="312017"/>
    <lineage>
        <taxon>Eukaryota</taxon>
        <taxon>Sar</taxon>
        <taxon>Alveolata</taxon>
        <taxon>Ciliophora</taxon>
        <taxon>Intramacronucleata</taxon>
        <taxon>Oligohymenophorea</taxon>
        <taxon>Hymenostomatida</taxon>
        <taxon>Tetrahymenina</taxon>
        <taxon>Tetrahymenidae</taxon>
        <taxon>Tetrahymena</taxon>
    </lineage>
</organism>
<dbReference type="Pfam" id="PF16507">
    <property type="entry name" value="HEAT_PSME4_mid"/>
    <property type="match status" value="2"/>
</dbReference>
<dbReference type="GO" id="GO:0005634">
    <property type="term" value="C:nucleus"/>
    <property type="evidence" value="ECO:0007669"/>
    <property type="project" value="TreeGrafter"/>
</dbReference>
<feature type="compositionally biased region" description="Polar residues" evidence="2">
    <location>
        <begin position="199"/>
        <end position="208"/>
    </location>
</feature>
<dbReference type="KEGG" id="tet:TTHERM_00804710"/>
<evidence type="ECO:0000313" key="4">
    <source>
        <dbReference type="EMBL" id="EAR92175.2"/>
    </source>
</evidence>
<keyword evidence="1" id="KW-0175">Coiled coil</keyword>
<dbReference type="OrthoDB" id="17907at2759"/>
<evidence type="ECO:0000256" key="1">
    <source>
        <dbReference type="SAM" id="Coils"/>
    </source>
</evidence>
<dbReference type="RefSeq" id="XP_001012420.2">
    <property type="nucleotide sequence ID" value="XM_001012420.3"/>
</dbReference>
<keyword evidence="5" id="KW-1185">Reference proteome</keyword>
<dbReference type="GO" id="GO:0005829">
    <property type="term" value="C:cytosol"/>
    <property type="evidence" value="ECO:0007669"/>
    <property type="project" value="TreeGrafter"/>
</dbReference>
<reference evidence="5" key="1">
    <citation type="journal article" date="2006" name="PLoS Biol.">
        <title>Macronuclear genome sequence of the ciliate Tetrahymena thermophila, a model eukaryote.</title>
        <authorList>
            <person name="Eisen J.A."/>
            <person name="Coyne R.S."/>
            <person name="Wu M."/>
            <person name="Wu D."/>
            <person name="Thiagarajan M."/>
            <person name="Wortman J.R."/>
            <person name="Badger J.H."/>
            <person name="Ren Q."/>
            <person name="Amedeo P."/>
            <person name="Jones K.M."/>
            <person name="Tallon L.J."/>
            <person name="Delcher A.L."/>
            <person name="Salzberg S.L."/>
            <person name="Silva J.C."/>
            <person name="Haas B.J."/>
            <person name="Majoros W.H."/>
            <person name="Farzad M."/>
            <person name="Carlton J.M."/>
            <person name="Smith R.K. Jr."/>
            <person name="Garg J."/>
            <person name="Pearlman R.E."/>
            <person name="Karrer K.M."/>
            <person name="Sun L."/>
            <person name="Manning G."/>
            <person name="Elde N.C."/>
            <person name="Turkewitz A.P."/>
            <person name="Asai D.J."/>
            <person name="Wilkes D.E."/>
            <person name="Wang Y."/>
            <person name="Cai H."/>
            <person name="Collins K."/>
            <person name="Stewart B.A."/>
            <person name="Lee S.R."/>
            <person name="Wilamowska K."/>
            <person name="Weinberg Z."/>
            <person name="Ruzzo W.L."/>
            <person name="Wloga D."/>
            <person name="Gaertig J."/>
            <person name="Frankel J."/>
            <person name="Tsao C.-C."/>
            <person name="Gorovsky M.A."/>
            <person name="Keeling P.J."/>
            <person name="Waller R.F."/>
            <person name="Patron N.J."/>
            <person name="Cherry J.M."/>
            <person name="Stover N.A."/>
            <person name="Krieger C.J."/>
            <person name="del Toro C."/>
            <person name="Ryder H.F."/>
            <person name="Williamson S.C."/>
            <person name="Barbeau R.A."/>
            <person name="Hamilton E.P."/>
            <person name="Orias E."/>
        </authorList>
    </citation>
    <scope>NUCLEOTIDE SEQUENCE [LARGE SCALE GENOMIC DNA]</scope>
    <source>
        <strain evidence="5">SB210</strain>
    </source>
</reference>
<dbReference type="HOGENOM" id="CLU_232708_0_0_1"/>
<feature type="domain" description="Proteasome activator Blm10 middle HEAT repeats region" evidence="3">
    <location>
        <begin position="1018"/>
        <end position="1161"/>
    </location>
</feature>
<feature type="coiled-coil region" evidence="1">
    <location>
        <begin position="671"/>
        <end position="698"/>
    </location>
</feature>
<dbReference type="Gene3D" id="1.25.10.10">
    <property type="entry name" value="Leucine-rich Repeat Variant"/>
    <property type="match status" value="1"/>
</dbReference>
<evidence type="ECO:0000256" key="2">
    <source>
        <dbReference type="SAM" id="MobiDB-lite"/>
    </source>
</evidence>
<protein>
    <recommendedName>
        <fullName evidence="3">Proteasome activator Blm10 middle HEAT repeats region domain-containing protein</fullName>
    </recommendedName>
</protein>
<dbReference type="EMBL" id="GG662763">
    <property type="protein sequence ID" value="EAR92175.2"/>
    <property type="molecule type" value="Genomic_DNA"/>
</dbReference>
<dbReference type="PANTHER" id="PTHR32170">
    <property type="entry name" value="PROTEASOME ACTIVATOR COMPLEX SUBUNIT 4"/>
    <property type="match status" value="1"/>
</dbReference>
<dbReference type="eggNOG" id="ENOG502STT8">
    <property type="taxonomic scope" value="Eukaryota"/>
</dbReference>
<sequence length="2223" mass="264678">MAIQNFQNNFQLILKNFKLFRLSCQLDRQTQVNEKVENTQLLQIINLVYLVLICLIKNNYTNKQTTNLIFKSDKLIKQSELDQILNSQQIVRRINKQIIIYLADINKVKYFLNKTNNKNNSFQQISYHINKSINIQRIFNNYLNIFQALKIHKKLLKKKQKKDNKQSKQKLIDQFLNKMEVEKGKQGETNQDQEKKNENLVSKQDQSNNQNKWHSLRKYLNNQFPCNNKDLFDSEKEELTQKFDEQVKNIFNERDLNNEFTSLGRKRSKLQLLYGINNQVKQRFQETMFYLAIEEQYMKLEPLIAYPFNSNSTLNWQPFWNLVLKMIFKNDLQNTNLQEAVLPETINFLQVIKKIRQKFDDSSIQEVYDLYKKLRLSNSGQLSLLLVRYFLKISRNTPKELYQQIFQEFTLQLSYDQPIRNRLVMLTILYNLAKAHPQLDWENQYDQIFTFISRYYIQRMPLGFTYYQPQQKLYYLSIYNPQTLIMSLLIALIAPETEKEKHEKIWKNIHRLFNLIKQYLHPNYDNTPTIKFLFQQFQQFVSTFIWTHGEQQKQINNLEKQKAKLERKIKILNAAQKQDEQLVSQQGLPGDEQDELKDQNIDTELLNEDEGGNMQMEKGMDQFKSQAMDYEGNDNPQMQNIQARVEEDEVDDEDENEDSDDEQEKFDKFVNEFSEKAQNEQAEEVEKYQKKLQTVIEKLNVKKQFAFDNACKQQFESIIEANLINILGINDQSGNILPQICKDLCYFNPSKFIPIILDNIYEAFEKPDMNYSTAISVLTSIIIPMVDRTNYKQGLYQIPTLMKKVLDIFNTSNFQLSVKMWKLFDQIFQVVPIYNVDDLQEAYMEKNPGKSYSDFYQDLNKDEEINMITFYEQLHDVTYNIFQKFLSIFEHIDMPRSKNTRGFRAAVISVLNFFTSIAFSTSKKLFKQLWSHAFQCITDRQQLHASKFYSYLIHSFTLRDPQLVLQSMIPYLFDHILIKRENPDLTEIEKQPLYYLLQQQPNKDHILSYQIESINSNSLFWYLNLLEDTIFFGRQEILKYKTEIETIIFLCFVHTETEFSKKACQLLQKIFHSLITFYPSEMFIWSENEIEDDLNFKEMYHRYIGQSSKKKFSMKWHEPTAVEVEYSKELFFRIYNPILNHFNNNHFKNLEPIDVDNNFTQILDATMHAPDDAPRSLKTELQRSIMLLFHLYSSIATRLKWGIDEQDGIYKKFSSTFCLPEYDNINSEMIDFSENMINFMIKNNLFYDSNVAQVYLSLILFILGNDDQTGYINGIKNKLKELKNQNSNPYRSYQGYPRFVEVTSVTTQFNTKVILYTFDTKLNDKHSKLLKPLLFLILHPYQKISEKSINSYLMMADLLKNKSYYIQSLKTFCSFLQAKLSKKSNDFFPKVIEECKEKDPKLVPMLSTYQDRTISSLIVLNFVAKKFDQDYAFVVDTLMSIVESYNIFLSKDLKDKIIDIPLNQLMHLVTKLKKLDIAYNQPIQKLGIYKEKSQVLQEILQQDNKERTHQLQGEQKMLQIKALIKQLYDRCLLNLEDPTVFSKEKIFMIIIAMKTANFTDANDERFKKILENAINFTNYDNLHSRNIGRAMLFKCIRTLKNQYKKREEKITIEDDYVKDQNKPLEELSAYFLFKKEDIEDNFYTNRHQDFILYKKSTTYLEHKKDIIFYQKFSDKEFLNTFLEHILNDITTHTMAEQSLKPKNIFNTADLIFQQEFVKNFKKKNFFSDGPSFFHMKLLKKIFGLLGMQFFEVAKVHLEKYKNDYSTLEGSTIMNVLTFSCLLGIFQIEQDATEQEKEETYKYLMEIVIDRAYQLNLEQFAYFMKYLETVIESISFRESQRILDDIYKSPKLGNQQDPKYQRYLYTKLLQLNKFNIKNQEILEGLINELKTVNPLSIQQLPIYNLVHNAVWSYHQISIDFNFCKKYNIIKDIDQLVEQGRLRKIDSFQAIRINPQINQIYDFILNQLNSEDPEVKKKYYRLVKVFSSIFKEDHLFKTEIYNSMKSLFPYFIEFKEEDIADAQLVQEFWSNLIFLSIPLYNKETVLELLELCYKNFKNTNWRIRQRALLFNQFIAFFNLYRIGDFNYIDPLLELMNDEQKQNKSIAQKVLSLVIKTLPVEQVGGFVERMQKMAVSEDKNQKIIAVYCLMSVLLSYPHEIKEWTENAIRTILKNKNISPDTLTLLKEFGAAFLRNALHNKVESKLKLPEDLIIRLEEISRPHNYFA</sequence>
<dbReference type="GO" id="GO:0016504">
    <property type="term" value="F:peptidase activator activity"/>
    <property type="evidence" value="ECO:0007669"/>
    <property type="project" value="InterPro"/>
</dbReference>
<feature type="compositionally biased region" description="Basic and acidic residues" evidence="2">
    <location>
        <begin position="182"/>
        <end position="198"/>
    </location>
</feature>
<evidence type="ECO:0000259" key="3">
    <source>
        <dbReference type="Pfam" id="PF16507"/>
    </source>
</evidence>
<dbReference type="GO" id="GO:0010499">
    <property type="term" value="P:proteasomal ubiquitin-independent protein catabolic process"/>
    <property type="evidence" value="ECO:0007669"/>
    <property type="project" value="TreeGrafter"/>
</dbReference>
<feature type="region of interest" description="Disordered" evidence="2">
    <location>
        <begin position="580"/>
        <end position="601"/>
    </location>
</feature>
<dbReference type="PANTHER" id="PTHR32170:SF3">
    <property type="entry name" value="PROTEASOME ACTIVATOR COMPLEX SUBUNIT 4"/>
    <property type="match status" value="1"/>
</dbReference>
<dbReference type="GeneID" id="7843085"/>
<feature type="domain" description="Proteasome activator Blm10 middle HEAT repeats region" evidence="3">
    <location>
        <begin position="668"/>
        <end position="976"/>
    </location>
</feature>
<dbReference type="InParanoid" id="Q235C8"/>
<evidence type="ECO:0000313" key="5">
    <source>
        <dbReference type="Proteomes" id="UP000009168"/>
    </source>
</evidence>
<dbReference type="SUPFAM" id="SSF48371">
    <property type="entry name" value="ARM repeat"/>
    <property type="match status" value="2"/>
</dbReference>
<dbReference type="GO" id="GO:0070628">
    <property type="term" value="F:proteasome binding"/>
    <property type="evidence" value="ECO:0007669"/>
    <property type="project" value="InterPro"/>
</dbReference>
<name>Q235C8_TETTS</name>
<dbReference type="InterPro" id="IPR016024">
    <property type="entry name" value="ARM-type_fold"/>
</dbReference>
<dbReference type="InterPro" id="IPR035309">
    <property type="entry name" value="PSME4"/>
</dbReference>
<dbReference type="InterPro" id="IPR011989">
    <property type="entry name" value="ARM-like"/>
</dbReference>
<dbReference type="InterPro" id="IPR032430">
    <property type="entry name" value="Blm10_mid"/>
</dbReference>
<dbReference type="Proteomes" id="UP000009168">
    <property type="component" value="Unassembled WGS sequence"/>
</dbReference>
<gene>
    <name evidence="4" type="ORF">TTHERM_00804710</name>
</gene>
<proteinExistence type="predicted"/>